<feature type="transmembrane region" description="Helical" evidence="1">
    <location>
        <begin position="113"/>
        <end position="133"/>
    </location>
</feature>
<protein>
    <submittedName>
        <fullName evidence="3">CAAX amino terminal protease self-immunity</fullName>
    </submittedName>
</protein>
<evidence type="ECO:0000259" key="2">
    <source>
        <dbReference type="Pfam" id="PF02517"/>
    </source>
</evidence>
<feature type="transmembrane region" description="Helical" evidence="1">
    <location>
        <begin position="12"/>
        <end position="29"/>
    </location>
</feature>
<dbReference type="GO" id="GO:0004175">
    <property type="term" value="F:endopeptidase activity"/>
    <property type="evidence" value="ECO:0007669"/>
    <property type="project" value="UniProtKB-ARBA"/>
</dbReference>
<accession>A0A0F0LLC3</accession>
<evidence type="ECO:0000313" key="3">
    <source>
        <dbReference type="EMBL" id="KJL32316.1"/>
    </source>
</evidence>
<sequence length="253" mass="27425">MTSSPTTGWRPWAGAALVMLAWWVTTYGFGSIPMPALHPGWFPHLGVVLTNGLSLAISLAVALLLRRAGWWEWRTIRDLAGWRAGRVESLGWLLPVLAIQLSYIWIGKTGVPGLAGTAGIMLSTAAGMLAVGISEETAARGLALGAVMRRHPWAGVFATTLVFGLWHVGNGLFFGKTWDETWWQVLSATTFGVCFAGARLLIGSVWALAFLHGLGDWTQFLSPGAAPVWYQIAVMAFELVWGIVLTAVAIRRR</sequence>
<keyword evidence="3" id="KW-0378">Hydrolase</keyword>
<proteinExistence type="predicted"/>
<feature type="domain" description="CAAX prenyl protease 2/Lysostaphin resistance protein A-like" evidence="2">
    <location>
        <begin position="121"/>
        <end position="217"/>
    </location>
</feature>
<keyword evidence="1" id="KW-0812">Transmembrane</keyword>
<gene>
    <name evidence="3" type="ORF">RS86_02788</name>
</gene>
<feature type="transmembrane region" description="Helical" evidence="1">
    <location>
        <begin position="153"/>
        <end position="173"/>
    </location>
</feature>
<dbReference type="GO" id="GO:0006508">
    <property type="term" value="P:proteolysis"/>
    <property type="evidence" value="ECO:0007669"/>
    <property type="project" value="UniProtKB-KW"/>
</dbReference>
<feature type="transmembrane region" description="Helical" evidence="1">
    <location>
        <begin position="41"/>
        <end position="65"/>
    </location>
</feature>
<keyword evidence="1" id="KW-0472">Membrane</keyword>
<dbReference type="EMBL" id="JYIX01000037">
    <property type="protein sequence ID" value="KJL32316.1"/>
    <property type="molecule type" value="Genomic_DNA"/>
</dbReference>
<dbReference type="Proteomes" id="UP000033740">
    <property type="component" value="Unassembled WGS sequence"/>
</dbReference>
<keyword evidence="4" id="KW-1185">Reference proteome</keyword>
<dbReference type="RefSeq" id="WP_045272824.1">
    <property type="nucleotide sequence ID" value="NZ_JYIX01000037.1"/>
</dbReference>
<dbReference type="AlphaFoldDB" id="A0A0F0LLC3"/>
<dbReference type="PATRIC" id="fig|582680.6.peg.2862"/>
<feature type="transmembrane region" description="Helical" evidence="1">
    <location>
        <begin position="185"/>
        <end position="208"/>
    </location>
</feature>
<dbReference type="STRING" id="582680.RS86_02788"/>
<keyword evidence="3" id="KW-0645">Protease</keyword>
<dbReference type="Pfam" id="PF02517">
    <property type="entry name" value="Rce1-like"/>
    <property type="match status" value="1"/>
</dbReference>
<dbReference type="GO" id="GO:0080120">
    <property type="term" value="P:CAAX-box protein maturation"/>
    <property type="evidence" value="ECO:0007669"/>
    <property type="project" value="UniProtKB-ARBA"/>
</dbReference>
<feature type="transmembrane region" description="Helical" evidence="1">
    <location>
        <begin position="228"/>
        <end position="250"/>
    </location>
</feature>
<comment type="caution">
    <text evidence="3">The sequence shown here is derived from an EMBL/GenBank/DDBJ whole genome shotgun (WGS) entry which is preliminary data.</text>
</comment>
<evidence type="ECO:0000256" key="1">
    <source>
        <dbReference type="SAM" id="Phobius"/>
    </source>
</evidence>
<name>A0A0F0LLC3_9MICO</name>
<evidence type="ECO:0000313" key="4">
    <source>
        <dbReference type="Proteomes" id="UP000033740"/>
    </source>
</evidence>
<dbReference type="InterPro" id="IPR003675">
    <property type="entry name" value="Rce1/LyrA-like_dom"/>
</dbReference>
<keyword evidence="1" id="KW-1133">Transmembrane helix</keyword>
<organism evidence="3 4">
    <name type="scientific">Microbacterium azadirachtae</name>
    <dbReference type="NCBI Taxonomy" id="582680"/>
    <lineage>
        <taxon>Bacteria</taxon>
        <taxon>Bacillati</taxon>
        <taxon>Actinomycetota</taxon>
        <taxon>Actinomycetes</taxon>
        <taxon>Micrococcales</taxon>
        <taxon>Microbacteriaceae</taxon>
        <taxon>Microbacterium</taxon>
    </lineage>
</organism>
<reference evidence="3 4" key="1">
    <citation type="submission" date="2015-02" db="EMBL/GenBank/DDBJ databases">
        <title>Draft genome sequences of ten Microbacterium spp. with emphasis on heavy metal contaminated environments.</title>
        <authorList>
            <person name="Corretto E."/>
        </authorList>
    </citation>
    <scope>NUCLEOTIDE SEQUENCE [LARGE SCALE GENOMIC DNA]</scope>
    <source>
        <strain evidence="3 4">ARN176</strain>
    </source>
</reference>